<dbReference type="InterPro" id="IPR036097">
    <property type="entry name" value="HisK_dim/P_sf"/>
</dbReference>
<dbReference type="SUPFAM" id="SSF47384">
    <property type="entry name" value="Homodimeric domain of signal transducing histidine kinase"/>
    <property type="match status" value="1"/>
</dbReference>
<dbReference type="SMART" id="SM00065">
    <property type="entry name" value="GAF"/>
    <property type="match status" value="1"/>
</dbReference>
<evidence type="ECO:0000313" key="5">
    <source>
        <dbReference type="Proteomes" id="UP001430360"/>
    </source>
</evidence>
<feature type="domain" description="Histidine kinase" evidence="3">
    <location>
        <begin position="183"/>
        <end position="391"/>
    </location>
</feature>
<dbReference type="Gene3D" id="3.30.450.40">
    <property type="match status" value="1"/>
</dbReference>
<keyword evidence="5" id="KW-1185">Reference proteome</keyword>
<dbReference type="Gene3D" id="3.30.565.10">
    <property type="entry name" value="Histidine kinase-like ATPase, C-terminal domain"/>
    <property type="match status" value="1"/>
</dbReference>
<name>A0ABS8U7R6_9GAMM</name>
<dbReference type="EC" id="2.7.13.3" evidence="2"/>
<evidence type="ECO:0000256" key="1">
    <source>
        <dbReference type="ARBA" id="ARBA00000085"/>
    </source>
</evidence>
<dbReference type="EMBL" id="JAJQKU010000001">
    <property type="protein sequence ID" value="MCD9095676.1"/>
    <property type="molecule type" value="Genomic_DNA"/>
</dbReference>
<dbReference type="RefSeq" id="WP_232134202.1">
    <property type="nucleotide sequence ID" value="NZ_CP089507.1"/>
</dbReference>
<dbReference type="PROSITE" id="PS50109">
    <property type="entry name" value="HIS_KIN"/>
    <property type="match status" value="1"/>
</dbReference>
<dbReference type="InterPro" id="IPR004358">
    <property type="entry name" value="Sig_transdc_His_kin-like_C"/>
</dbReference>
<comment type="catalytic activity">
    <reaction evidence="1">
        <text>ATP + protein L-histidine = ADP + protein N-phospho-L-histidine.</text>
        <dbReference type="EC" id="2.7.13.3"/>
    </reaction>
</comment>
<dbReference type="PANTHER" id="PTHR43102">
    <property type="entry name" value="SLR1143 PROTEIN"/>
    <property type="match status" value="1"/>
</dbReference>
<dbReference type="InterPro" id="IPR036890">
    <property type="entry name" value="HATPase_C_sf"/>
</dbReference>
<dbReference type="Pfam" id="PF02518">
    <property type="entry name" value="HATPase_c"/>
    <property type="match status" value="1"/>
</dbReference>
<dbReference type="SUPFAM" id="SSF55781">
    <property type="entry name" value="GAF domain-like"/>
    <property type="match status" value="1"/>
</dbReference>
<reference evidence="4" key="1">
    <citation type="submission" date="2021-12" db="EMBL/GenBank/DDBJ databases">
        <authorList>
            <person name="Ulrich A."/>
        </authorList>
    </citation>
    <scope>NUCLEOTIDE SEQUENCE</scope>
    <source>
        <strain evidence="4">A1P009</strain>
    </source>
</reference>
<keyword evidence="4" id="KW-0418">Kinase</keyword>
<evidence type="ECO:0000256" key="2">
    <source>
        <dbReference type="ARBA" id="ARBA00012438"/>
    </source>
</evidence>
<dbReference type="PRINTS" id="PR00344">
    <property type="entry name" value="BCTRLSENSOR"/>
</dbReference>
<sequence length="391" mass="41550">MHQAAAKLPAHAESRRLSALRSYGILDTPAETVFDDITRIAAAVCGTPISVVNLIDADRQWFKSEIGLGVRETPLDTSICAHAILEHDFLEVPNTTADARFSSNPLVTGDPGLRFYAGALLKTPDGLPLGTVCVLDTVPRELTAVQVDTLQALARQVMAQLELRRMLIEAQALNQHRARVLATAGHDLKGPLRAALYALTKARAAGGEERDARLESAEQDLGYINQKFGDMIAGATGKGGAAAPELRPTDLAPVLGEVGRVWTRAARRKRIELVIDPSPCIASTNAGLLETLLGNLVSNAIKYTSDGGRVSVDCSAGEETIEIVVADTGIGMDATRVEDYFTAFRQADAASEGLGIGLWIVRQAADVLGTRIDVQSALGEGTRVSVSLPKV</sequence>
<comment type="caution">
    <text evidence="4">The sequence shown here is derived from an EMBL/GenBank/DDBJ whole genome shotgun (WGS) entry which is preliminary data.</text>
</comment>
<dbReference type="Pfam" id="PF01590">
    <property type="entry name" value="GAF"/>
    <property type="match status" value="1"/>
</dbReference>
<dbReference type="InterPro" id="IPR003018">
    <property type="entry name" value="GAF"/>
</dbReference>
<organism evidence="4 5">
    <name type="scientific">Luteimonas fraxinea</name>
    <dbReference type="NCBI Taxonomy" id="2901869"/>
    <lineage>
        <taxon>Bacteria</taxon>
        <taxon>Pseudomonadati</taxon>
        <taxon>Pseudomonadota</taxon>
        <taxon>Gammaproteobacteria</taxon>
        <taxon>Lysobacterales</taxon>
        <taxon>Lysobacteraceae</taxon>
        <taxon>Luteimonas</taxon>
    </lineage>
</organism>
<reference evidence="4" key="2">
    <citation type="journal article" date="2022" name="Syst. Appl. Microbiol.">
        <title>Physiological and genomic characterisation of Luteimonas fraxinea sp. nov., a bacterial species associated with trees tolerant to ash dieback.</title>
        <authorList>
            <person name="Ulrich K."/>
            <person name="Becker R."/>
            <person name="Behrendt U."/>
            <person name="Kube M."/>
            <person name="Schneck V."/>
            <person name="Ulrich A."/>
        </authorList>
    </citation>
    <scope>NUCLEOTIDE SEQUENCE</scope>
    <source>
        <strain evidence="4">A1P009</strain>
    </source>
</reference>
<dbReference type="SUPFAM" id="SSF55874">
    <property type="entry name" value="ATPase domain of HSP90 chaperone/DNA topoisomerase II/histidine kinase"/>
    <property type="match status" value="1"/>
</dbReference>
<dbReference type="InterPro" id="IPR003594">
    <property type="entry name" value="HATPase_dom"/>
</dbReference>
<dbReference type="GO" id="GO:0016301">
    <property type="term" value="F:kinase activity"/>
    <property type="evidence" value="ECO:0007669"/>
    <property type="project" value="UniProtKB-KW"/>
</dbReference>
<evidence type="ECO:0000313" key="4">
    <source>
        <dbReference type="EMBL" id="MCD9095676.1"/>
    </source>
</evidence>
<gene>
    <name evidence="4" type="ORF">LTT95_01795</name>
</gene>
<dbReference type="PANTHER" id="PTHR43102:SF2">
    <property type="entry name" value="GAF DOMAIN-CONTAINING PROTEIN"/>
    <property type="match status" value="1"/>
</dbReference>
<keyword evidence="4" id="KW-0808">Transferase</keyword>
<proteinExistence type="predicted"/>
<protein>
    <recommendedName>
        <fullName evidence="2">histidine kinase</fullName>
        <ecNumber evidence="2">2.7.13.3</ecNumber>
    </recommendedName>
</protein>
<dbReference type="InterPro" id="IPR029016">
    <property type="entry name" value="GAF-like_dom_sf"/>
</dbReference>
<dbReference type="SMART" id="SM00387">
    <property type="entry name" value="HATPase_c"/>
    <property type="match status" value="1"/>
</dbReference>
<dbReference type="InterPro" id="IPR005467">
    <property type="entry name" value="His_kinase_dom"/>
</dbReference>
<accession>A0ABS8U7R6</accession>
<evidence type="ECO:0000259" key="3">
    <source>
        <dbReference type="PROSITE" id="PS50109"/>
    </source>
</evidence>
<dbReference type="Proteomes" id="UP001430360">
    <property type="component" value="Unassembled WGS sequence"/>
</dbReference>